<dbReference type="PROSITE" id="PS51704">
    <property type="entry name" value="GP_PDE"/>
    <property type="match status" value="1"/>
</dbReference>
<evidence type="ECO:0000256" key="7">
    <source>
        <dbReference type="ARBA" id="ARBA00022840"/>
    </source>
</evidence>
<evidence type="ECO:0000256" key="8">
    <source>
        <dbReference type="ARBA" id="ARBA00034038"/>
    </source>
</evidence>
<comment type="catalytic activity">
    <reaction evidence="8">
        <text>ATP + (ribonucleotide)n-3'-hydroxyl + 5'-phospho-(ribonucleotide)m = (ribonucleotide)n+m + AMP + diphosphate.</text>
        <dbReference type="EC" id="6.5.1.3"/>
    </reaction>
</comment>
<name>A0A8W8IN56_MAGGI</name>
<feature type="domain" description="GP-PDE" evidence="12">
    <location>
        <begin position="227"/>
        <end position="345"/>
    </location>
</feature>
<organism evidence="13 14">
    <name type="scientific">Magallana gigas</name>
    <name type="common">Pacific oyster</name>
    <name type="synonym">Crassostrea gigas</name>
    <dbReference type="NCBI Taxonomy" id="29159"/>
    <lineage>
        <taxon>Eukaryota</taxon>
        <taxon>Metazoa</taxon>
        <taxon>Spiralia</taxon>
        <taxon>Lophotrochozoa</taxon>
        <taxon>Mollusca</taxon>
        <taxon>Bivalvia</taxon>
        <taxon>Autobranchia</taxon>
        <taxon>Pteriomorphia</taxon>
        <taxon>Ostreida</taxon>
        <taxon>Ostreoidea</taxon>
        <taxon>Ostreidae</taxon>
        <taxon>Magallana</taxon>
    </lineage>
</organism>
<dbReference type="GO" id="GO:0042245">
    <property type="term" value="P:RNA repair"/>
    <property type="evidence" value="ECO:0007669"/>
    <property type="project" value="UniProtKB-KW"/>
</dbReference>
<evidence type="ECO:0000256" key="1">
    <source>
        <dbReference type="ARBA" id="ARBA00001936"/>
    </source>
</evidence>
<evidence type="ECO:0000256" key="10">
    <source>
        <dbReference type="ARBA" id="ARBA00035432"/>
    </source>
</evidence>
<dbReference type="GO" id="GO:0000302">
    <property type="term" value="P:response to reactive oxygen species"/>
    <property type="evidence" value="ECO:0007669"/>
    <property type="project" value="InterPro"/>
</dbReference>
<accession>A0A8W8IN56</accession>
<keyword evidence="14" id="KW-1185">Reference proteome</keyword>
<evidence type="ECO:0000256" key="5">
    <source>
        <dbReference type="ARBA" id="ARBA00022741"/>
    </source>
</evidence>
<keyword evidence="4" id="KW-0436">Ligase</keyword>
<dbReference type="EnsemblMetazoa" id="G14895.2">
    <property type="protein sequence ID" value="G14895.2:cds"/>
    <property type="gene ID" value="G14895"/>
</dbReference>
<dbReference type="EC" id="6.5.1.3" evidence="3"/>
<keyword evidence="7" id="KW-0067">ATP-binding</keyword>
<evidence type="ECO:0000256" key="3">
    <source>
        <dbReference type="ARBA" id="ARBA00012724"/>
    </source>
</evidence>
<evidence type="ECO:0000256" key="9">
    <source>
        <dbReference type="ARBA" id="ARBA00035168"/>
    </source>
</evidence>
<dbReference type="Proteomes" id="UP000005408">
    <property type="component" value="Unassembled WGS sequence"/>
</dbReference>
<evidence type="ECO:0000256" key="4">
    <source>
        <dbReference type="ARBA" id="ARBA00022598"/>
    </source>
</evidence>
<dbReference type="InterPro" id="IPR041211">
    <property type="entry name" value="RLIG1"/>
</dbReference>
<evidence type="ECO:0000259" key="12">
    <source>
        <dbReference type="PROSITE" id="PS51704"/>
    </source>
</evidence>
<proteinExistence type="predicted"/>
<keyword evidence="6" id="KW-0692">RNA repair</keyword>
<dbReference type="GO" id="GO:0006629">
    <property type="term" value="P:lipid metabolic process"/>
    <property type="evidence" value="ECO:0007669"/>
    <property type="project" value="InterPro"/>
</dbReference>
<protein>
    <recommendedName>
        <fullName evidence="9">RNA ligase 1</fullName>
        <ecNumber evidence="3">6.5.1.3</ecNumber>
    </recommendedName>
    <alternativeName>
        <fullName evidence="10">RNA ligase</fullName>
    </alternativeName>
</protein>
<comment type="function">
    <text evidence="11">Functions as an RNA ligase, in vitro. The ligation reaction entails three nucleotidyl transfer steps. In the first step, the RNA ligase reacts with ATP in the absence of nucleic acid to form a covalent ligase-AMP intermediate and release pyrophosphate. In step 2, the ligase-AMP binds to the nucleic acid and transfers the adenylate to the 5'-PO4 terminus to form an adenylylated intermediate. In step 3, the RNA ligase directs the attack of the 3'-OH on the 5'-phosphoanhydride linkage, resulting in a repaired 3'-5' phosphodiester and release of AMP. Exhibits selectivity for single-stranded RNA substrates and may not have nick-sealing activity on double-stranded DNA-RNA hybrids. May play a role in maintaining RNA integrity under stress conditions, for example in response to reactive oxygen species (ROS).</text>
</comment>
<dbReference type="PANTHER" id="PTHR31219">
    <property type="entry name" value="CHROMOSOME 28 C12ORF29 HOMOLOG"/>
    <property type="match status" value="1"/>
</dbReference>
<reference evidence="13" key="1">
    <citation type="submission" date="2022-08" db="UniProtKB">
        <authorList>
            <consortium name="EnsemblMetazoa"/>
        </authorList>
    </citation>
    <scope>IDENTIFICATION</scope>
    <source>
        <strain evidence="13">05x7-T-G4-1.051#20</strain>
    </source>
</reference>
<sequence length="345" mass="39152">MDKCGKVQQKVSCVFETEILNEPSNKRQFQGYKVVASDVLKNTALLSDVTRSIATEKLDGTCVFIAEFKGRPWLWARLDRKPNKAGDKRFKQYRSSLQKWEQSSQDLPKPSLEWDMEKDFKQVPEHWIPASDVPIVNGHPQPDQNGHTPGWVPVEKTSRQYCWHASAVDLDRSLGLFMGQGEVVSGAHHLQIRVLPLQSVLGHTAELIGTHINANAYNIGSKRDPLHFLVIHGSITLSEPPEVSLPAIQTWFSTEQGLVEGIVWHCSDGKLFKIHRHHLNLPWPLKDVTPVLTRKKVEILLDNFDSESKDDVNPVFLKLKKHSNRTCDSVVDLAQLLEKDENKNE</sequence>
<comment type="cofactor">
    <cofactor evidence="2">
        <name>Mg(2+)</name>
        <dbReference type="ChEBI" id="CHEBI:18420"/>
    </cofactor>
</comment>
<dbReference type="Pfam" id="PF17720">
    <property type="entry name" value="RLIG1"/>
    <property type="match status" value="1"/>
</dbReference>
<dbReference type="OMA" id="KWPVGDS"/>
<evidence type="ECO:0000313" key="14">
    <source>
        <dbReference type="Proteomes" id="UP000005408"/>
    </source>
</evidence>
<keyword evidence="5" id="KW-0547">Nucleotide-binding</keyword>
<dbReference type="PANTHER" id="PTHR31219:SF2">
    <property type="entry name" value="RNA LIGASE 1"/>
    <property type="match status" value="1"/>
</dbReference>
<evidence type="ECO:0000256" key="2">
    <source>
        <dbReference type="ARBA" id="ARBA00001946"/>
    </source>
</evidence>
<dbReference type="GO" id="GO:0008081">
    <property type="term" value="F:phosphoric diester hydrolase activity"/>
    <property type="evidence" value="ECO:0007669"/>
    <property type="project" value="InterPro"/>
</dbReference>
<evidence type="ECO:0000313" key="13">
    <source>
        <dbReference type="EnsemblMetazoa" id="G14895.2:cds"/>
    </source>
</evidence>
<evidence type="ECO:0000256" key="11">
    <source>
        <dbReference type="ARBA" id="ARBA00045151"/>
    </source>
</evidence>
<dbReference type="GO" id="GO:0005524">
    <property type="term" value="F:ATP binding"/>
    <property type="evidence" value="ECO:0007669"/>
    <property type="project" value="UniProtKB-KW"/>
</dbReference>
<dbReference type="AlphaFoldDB" id="A0A8W8IN56"/>
<dbReference type="GO" id="GO:0003972">
    <property type="term" value="F:RNA ligase (ATP) activity"/>
    <property type="evidence" value="ECO:0007669"/>
    <property type="project" value="UniProtKB-EC"/>
</dbReference>
<dbReference type="InterPro" id="IPR030395">
    <property type="entry name" value="GP_PDE_dom"/>
</dbReference>
<comment type="cofactor">
    <cofactor evidence="1">
        <name>Mn(2+)</name>
        <dbReference type="ChEBI" id="CHEBI:29035"/>
    </cofactor>
</comment>
<evidence type="ECO:0000256" key="6">
    <source>
        <dbReference type="ARBA" id="ARBA00022800"/>
    </source>
</evidence>